<proteinExistence type="predicted"/>
<protein>
    <submittedName>
        <fullName evidence="3">Uncharacterized protein</fullName>
    </submittedName>
</protein>
<gene>
    <name evidence="3" type="ORF">OEG82_15310</name>
</gene>
<evidence type="ECO:0000313" key="4">
    <source>
        <dbReference type="Proteomes" id="UP001081283"/>
    </source>
</evidence>
<dbReference type="EMBL" id="JAOVZQ010000001">
    <property type="protein sequence ID" value="MCY0095373.1"/>
    <property type="molecule type" value="Genomic_DNA"/>
</dbReference>
<sequence>MQNYPPVFDQDRRDRRDHGYEPREPNASGASLWVTAAVVIVSLAALLLLNEGKLNNGGAPFVITPPSQATATPAVNL</sequence>
<organism evidence="3 4">
    <name type="scientific">Hoeflea ulvae</name>
    <dbReference type="NCBI Taxonomy" id="2983764"/>
    <lineage>
        <taxon>Bacteria</taxon>
        <taxon>Pseudomonadati</taxon>
        <taxon>Pseudomonadota</taxon>
        <taxon>Alphaproteobacteria</taxon>
        <taxon>Hyphomicrobiales</taxon>
        <taxon>Rhizobiaceae</taxon>
        <taxon>Hoeflea</taxon>
    </lineage>
</organism>
<keyword evidence="2" id="KW-1133">Transmembrane helix</keyword>
<keyword evidence="4" id="KW-1185">Reference proteome</keyword>
<dbReference type="Proteomes" id="UP001081283">
    <property type="component" value="Unassembled WGS sequence"/>
</dbReference>
<evidence type="ECO:0000256" key="2">
    <source>
        <dbReference type="SAM" id="Phobius"/>
    </source>
</evidence>
<feature type="transmembrane region" description="Helical" evidence="2">
    <location>
        <begin position="30"/>
        <end position="49"/>
    </location>
</feature>
<reference evidence="3" key="1">
    <citation type="submission" date="2022-10" db="EMBL/GenBank/DDBJ databases">
        <title>Hoeflea sp. J2-29, isolated from marine algae.</title>
        <authorList>
            <person name="Kristyanto S."/>
            <person name="Kim J.M."/>
            <person name="Jeon C.O."/>
        </authorList>
    </citation>
    <scope>NUCLEOTIDE SEQUENCE</scope>
    <source>
        <strain evidence="3">J2-29</strain>
    </source>
</reference>
<dbReference type="RefSeq" id="WP_267613255.1">
    <property type="nucleotide sequence ID" value="NZ_JAOVZQ010000001.1"/>
</dbReference>
<comment type="caution">
    <text evidence="3">The sequence shown here is derived from an EMBL/GenBank/DDBJ whole genome shotgun (WGS) entry which is preliminary data.</text>
</comment>
<evidence type="ECO:0000256" key="1">
    <source>
        <dbReference type="SAM" id="MobiDB-lite"/>
    </source>
</evidence>
<feature type="compositionally biased region" description="Basic and acidic residues" evidence="1">
    <location>
        <begin position="9"/>
        <end position="24"/>
    </location>
</feature>
<keyword evidence="2" id="KW-0472">Membrane</keyword>
<name>A0ABT3YHT1_9HYPH</name>
<accession>A0ABT3YHT1</accession>
<evidence type="ECO:0000313" key="3">
    <source>
        <dbReference type="EMBL" id="MCY0095373.1"/>
    </source>
</evidence>
<feature type="region of interest" description="Disordered" evidence="1">
    <location>
        <begin position="1"/>
        <end position="27"/>
    </location>
</feature>
<keyword evidence="2" id="KW-0812">Transmembrane</keyword>